<accession>A0A967DYW0</accession>
<dbReference type="Proteomes" id="UP000643701">
    <property type="component" value="Unassembled WGS sequence"/>
</dbReference>
<dbReference type="Gene3D" id="3.40.30.10">
    <property type="entry name" value="Glutaredoxin"/>
    <property type="match status" value="1"/>
</dbReference>
<dbReference type="PROSITE" id="PS51257">
    <property type="entry name" value="PROKAR_LIPOPROTEIN"/>
    <property type="match status" value="1"/>
</dbReference>
<reference evidence="1" key="1">
    <citation type="submission" date="2020-03" db="EMBL/GenBank/DDBJ databases">
        <title>Psychroflexus Maritimus sp. nov., isolate from marine sediment.</title>
        <authorList>
            <person name="Zhong Y.-L."/>
        </authorList>
    </citation>
    <scope>NUCLEOTIDE SEQUENCE</scope>
    <source>
        <strain evidence="1">C1</strain>
    </source>
</reference>
<evidence type="ECO:0008006" key="3">
    <source>
        <dbReference type="Google" id="ProtNLM"/>
    </source>
</evidence>
<dbReference type="AlphaFoldDB" id="A0A967DYW0"/>
<gene>
    <name evidence="1" type="ORF">G7034_00760</name>
</gene>
<evidence type="ECO:0000313" key="1">
    <source>
        <dbReference type="EMBL" id="NGZ88777.1"/>
    </source>
</evidence>
<dbReference type="InterPro" id="IPR036249">
    <property type="entry name" value="Thioredoxin-like_sf"/>
</dbReference>
<dbReference type="SUPFAM" id="SSF52833">
    <property type="entry name" value="Thioredoxin-like"/>
    <property type="match status" value="1"/>
</dbReference>
<dbReference type="EMBL" id="JAANAS010000001">
    <property type="protein sequence ID" value="NGZ88777.1"/>
    <property type="molecule type" value="Genomic_DNA"/>
</dbReference>
<protein>
    <recommendedName>
        <fullName evidence="3">Thioredoxin domain-containing protein</fullName>
    </recommendedName>
</protein>
<dbReference type="RefSeq" id="WP_166399041.1">
    <property type="nucleotide sequence ID" value="NZ_JAANAS010000001.1"/>
</dbReference>
<proteinExistence type="predicted"/>
<keyword evidence="2" id="KW-1185">Reference proteome</keyword>
<name>A0A967DYW0_9FLAO</name>
<organism evidence="1 2">
    <name type="scientific">Psychroflexus maritimus</name>
    <dbReference type="NCBI Taxonomy" id="2714865"/>
    <lineage>
        <taxon>Bacteria</taxon>
        <taxon>Pseudomonadati</taxon>
        <taxon>Bacteroidota</taxon>
        <taxon>Flavobacteriia</taxon>
        <taxon>Flavobacteriales</taxon>
        <taxon>Flavobacteriaceae</taxon>
        <taxon>Psychroflexus</taxon>
    </lineage>
</organism>
<sequence length="474" mass="56375">MKRLFCFVAFCFLVSCSNKEKDRTLITGQIKNPNQNFLILTDRENFTDTIFLNKQGEFSYELELLKEKVFHFKHSPEIQLLYIKPKDSLTLRLNTVDFDGSLAFGGDSARENNLMINFFLDFRKDKDLLLNHHKYSPKEFFNLTNSISESYLDKFKSDKEYESSISDFFKNYLTNSIHYHAFNLNESYLFLTKRSDTKLSQLDQETIANYREDVEINTTNSYWDLAYLKFLDNYTKNLAVDECLNRSIKPSLCHRVNTVEHLISRRKVTSKLIKNPFLKNHLIKRFLTLEITYADTDEKIQNTLQEINQYNLLKSDIEFLERLADFHEQFVVGNTVSHLEFINLNKEKITLEPHLNKPTIVHTWSAYSNSNINRRLPRINRLREIYPEIDIVGLNIDYNQHRLWRSKVIENNLQQNLELQVQANPEFEDLYIYYINKLFFVCPQGKVRDRKLLIFDDQIESSILELINNNHHFM</sequence>
<evidence type="ECO:0000313" key="2">
    <source>
        <dbReference type="Proteomes" id="UP000643701"/>
    </source>
</evidence>
<comment type="caution">
    <text evidence="1">The sequence shown here is derived from an EMBL/GenBank/DDBJ whole genome shotgun (WGS) entry which is preliminary data.</text>
</comment>